<feature type="transmembrane region" description="Helical" evidence="7">
    <location>
        <begin position="82"/>
        <end position="108"/>
    </location>
</feature>
<dbReference type="EMBL" id="JBGFUD010000118">
    <property type="protein sequence ID" value="MFH4973728.1"/>
    <property type="molecule type" value="Genomic_DNA"/>
</dbReference>
<keyword evidence="4 7" id="KW-1133">Transmembrane helix</keyword>
<dbReference type="InterPro" id="IPR039714">
    <property type="entry name" value="TMEM134"/>
</dbReference>
<evidence type="ECO:0000313" key="8">
    <source>
        <dbReference type="EMBL" id="MFH4973728.1"/>
    </source>
</evidence>
<feature type="compositionally biased region" description="Polar residues" evidence="6">
    <location>
        <begin position="49"/>
        <end position="63"/>
    </location>
</feature>
<name>A0ABD6E270_9BILA</name>
<dbReference type="InterPro" id="IPR008590">
    <property type="entry name" value="TMEM_230/134"/>
</dbReference>
<evidence type="ECO:0000256" key="6">
    <source>
        <dbReference type="SAM" id="MobiDB-lite"/>
    </source>
</evidence>
<dbReference type="Pfam" id="PF05915">
    <property type="entry name" value="TMEM_230_134"/>
    <property type="match status" value="1"/>
</dbReference>
<feature type="compositionally biased region" description="Basic and acidic residues" evidence="6">
    <location>
        <begin position="23"/>
        <end position="37"/>
    </location>
</feature>
<dbReference type="PANTHER" id="PTHR13558:SF1">
    <property type="entry name" value="TRANSMEMBRANE PROTEIN 134"/>
    <property type="match status" value="1"/>
</dbReference>
<dbReference type="PANTHER" id="PTHR13558">
    <property type="entry name" value="TRANSMEMBRANE PROTEIN 134"/>
    <property type="match status" value="1"/>
</dbReference>
<feature type="region of interest" description="Disordered" evidence="6">
    <location>
        <begin position="23"/>
        <end position="70"/>
    </location>
</feature>
<keyword evidence="5 7" id="KW-0472">Membrane</keyword>
<gene>
    <name evidence="8" type="ORF">AB6A40_000437</name>
</gene>
<protein>
    <recommendedName>
        <fullName evidence="10">Transmembrane protein 134</fullName>
    </recommendedName>
</protein>
<dbReference type="Proteomes" id="UP001608902">
    <property type="component" value="Unassembled WGS sequence"/>
</dbReference>
<evidence type="ECO:0008006" key="10">
    <source>
        <dbReference type="Google" id="ProtNLM"/>
    </source>
</evidence>
<comment type="caution">
    <text evidence="8">The sequence shown here is derived from an EMBL/GenBank/DDBJ whole genome shotgun (WGS) entry which is preliminary data.</text>
</comment>
<evidence type="ECO:0000256" key="4">
    <source>
        <dbReference type="ARBA" id="ARBA00022989"/>
    </source>
</evidence>
<evidence type="ECO:0000256" key="7">
    <source>
        <dbReference type="SAM" id="Phobius"/>
    </source>
</evidence>
<sequence length="157" mass="17421">MIPNVSGHQRNGSQVQQLIGDHETEAGEEKNGSEWKRTVRTSPPLPHSPGTSVENRLQGSSDHVTMLPVEDKREDPKLRDNIRVVVGSVVLTVLGSVLLVVGVLLFLVPHETGLRGWVFLFTGFLFFVPGIYHVIYILCTVMGRPGYSFSNLPTFNR</sequence>
<evidence type="ECO:0000256" key="5">
    <source>
        <dbReference type="ARBA" id="ARBA00023136"/>
    </source>
</evidence>
<keyword evidence="3 7" id="KW-0812">Transmembrane</keyword>
<dbReference type="GO" id="GO:0016020">
    <property type="term" value="C:membrane"/>
    <property type="evidence" value="ECO:0007669"/>
    <property type="project" value="UniProtKB-SubCell"/>
</dbReference>
<evidence type="ECO:0000256" key="1">
    <source>
        <dbReference type="ARBA" id="ARBA00004141"/>
    </source>
</evidence>
<dbReference type="AlphaFoldDB" id="A0ABD6E270"/>
<feature type="transmembrane region" description="Helical" evidence="7">
    <location>
        <begin position="114"/>
        <end position="139"/>
    </location>
</feature>
<comment type="subcellular location">
    <subcellularLocation>
        <location evidence="1">Membrane</location>
        <topology evidence="1">Multi-pass membrane protein</topology>
    </subcellularLocation>
</comment>
<keyword evidence="9" id="KW-1185">Reference proteome</keyword>
<reference evidence="8 9" key="1">
    <citation type="submission" date="2024-08" db="EMBL/GenBank/DDBJ databases">
        <title>Gnathostoma spinigerum genome.</title>
        <authorList>
            <person name="Gonzalez-Bertolin B."/>
            <person name="Monzon S."/>
            <person name="Zaballos A."/>
            <person name="Jimenez P."/>
            <person name="Dekumyoy P."/>
            <person name="Varona S."/>
            <person name="Cuesta I."/>
            <person name="Sumanam S."/>
            <person name="Adisakwattana P."/>
            <person name="Gasser R.B."/>
            <person name="Hernandez-Gonzalez A."/>
            <person name="Young N.D."/>
            <person name="Perteguer M.J."/>
        </authorList>
    </citation>
    <scope>NUCLEOTIDE SEQUENCE [LARGE SCALE GENOMIC DNA]</scope>
    <source>
        <strain evidence="8">AL3</strain>
        <tissue evidence="8">Liver</tissue>
    </source>
</reference>
<evidence type="ECO:0000256" key="2">
    <source>
        <dbReference type="ARBA" id="ARBA00007743"/>
    </source>
</evidence>
<accession>A0ABD6E270</accession>
<proteinExistence type="inferred from homology"/>
<evidence type="ECO:0000256" key="3">
    <source>
        <dbReference type="ARBA" id="ARBA00022692"/>
    </source>
</evidence>
<organism evidence="8 9">
    <name type="scientific">Gnathostoma spinigerum</name>
    <dbReference type="NCBI Taxonomy" id="75299"/>
    <lineage>
        <taxon>Eukaryota</taxon>
        <taxon>Metazoa</taxon>
        <taxon>Ecdysozoa</taxon>
        <taxon>Nematoda</taxon>
        <taxon>Chromadorea</taxon>
        <taxon>Rhabditida</taxon>
        <taxon>Spirurina</taxon>
        <taxon>Gnathostomatomorpha</taxon>
        <taxon>Gnathostomatoidea</taxon>
        <taxon>Gnathostomatidae</taxon>
        <taxon>Gnathostoma</taxon>
    </lineage>
</organism>
<evidence type="ECO:0000313" key="9">
    <source>
        <dbReference type="Proteomes" id="UP001608902"/>
    </source>
</evidence>
<comment type="similarity">
    <text evidence="2">Belongs to the TMEM134/TMEM230 family.</text>
</comment>